<dbReference type="InterPro" id="IPR014886">
    <property type="entry name" value="La_xRRM"/>
</dbReference>
<dbReference type="Pfam" id="PF08777">
    <property type="entry name" value="RRM_3"/>
    <property type="match status" value="1"/>
</dbReference>
<gene>
    <name evidence="9" type="ORF">K7432_011597</name>
</gene>
<feature type="region of interest" description="Disordered" evidence="5">
    <location>
        <begin position="336"/>
        <end position="378"/>
    </location>
</feature>
<dbReference type="SUPFAM" id="SSF46785">
    <property type="entry name" value="Winged helix' DNA-binding domain"/>
    <property type="match status" value="1"/>
</dbReference>
<dbReference type="PANTHER" id="PTHR22792">
    <property type="entry name" value="LUPUS LA PROTEIN-RELATED"/>
    <property type="match status" value="1"/>
</dbReference>
<dbReference type="CDD" id="cd07323">
    <property type="entry name" value="LAM"/>
    <property type="match status" value="1"/>
</dbReference>
<evidence type="ECO:0000259" key="8">
    <source>
        <dbReference type="PROSITE" id="PS51939"/>
    </source>
</evidence>
<dbReference type="SMART" id="SM00360">
    <property type="entry name" value="RRM"/>
    <property type="match status" value="2"/>
</dbReference>
<dbReference type="Gene3D" id="1.10.10.10">
    <property type="entry name" value="Winged helix-like DNA-binding domain superfamily/Winged helix DNA-binding domain"/>
    <property type="match status" value="1"/>
</dbReference>
<dbReference type="Pfam" id="PF00076">
    <property type="entry name" value="RRM_1"/>
    <property type="match status" value="1"/>
</dbReference>
<dbReference type="PROSITE" id="PS50102">
    <property type="entry name" value="RRM"/>
    <property type="match status" value="1"/>
</dbReference>
<dbReference type="InterPro" id="IPR006630">
    <property type="entry name" value="La_HTH"/>
</dbReference>
<dbReference type="PROSITE" id="PS51939">
    <property type="entry name" value="XRRM"/>
    <property type="match status" value="1"/>
</dbReference>
<keyword evidence="10" id="KW-1185">Reference proteome</keyword>
<dbReference type="EMBL" id="JASJQH010007788">
    <property type="protein sequence ID" value="KAK9701685.1"/>
    <property type="molecule type" value="Genomic_DNA"/>
</dbReference>
<dbReference type="Proteomes" id="UP001479436">
    <property type="component" value="Unassembled WGS sequence"/>
</dbReference>
<dbReference type="SUPFAM" id="SSF54928">
    <property type="entry name" value="RNA-binding domain, RBD"/>
    <property type="match status" value="1"/>
</dbReference>
<dbReference type="SMART" id="SM00715">
    <property type="entry name" value="LA"/>
    <property type="match status" value="1"/>
</dbReference>
<feature type="compositionally biased region" description="Basic residues" evidence="5">
    <location>
        <begin position="357"/>
        <end position="367"/>
    </location>
</feature>
<keyword evidence="2 4" id="KW-0694">RNA-binding</keyword>
<comment type="caution">
    <text evidence="9">The sequence shown here is derived from an EMBL/GenBank/DDBJ whole genome shotgun (WGS) entry which is preliminary data.</text>
</comment>
<evidence type="ECO:0000259" key="7">
    <source>
        <dbReference type="PROSITE" id="PS50961"/>
    </source>
</evidence>
<dbReference type="InterPro" id="IPR002344">
    <property type="entry name" value="Lupus_La"/>
</dbReference>
<evidence type="ECO:0000313" key="9">
    <source>
        <dbReference type="EMBL" id="KAK9701685.1"/>
    </source>
</evidence>
<evidence type="ECO:0000313" key="10">
    <source>
        <dbReference type="Proteomes" id="UP001479436"/>
    </source>
</evidence>
<evidence type="ECO:0008006" key="11">
    <source>
        <dbReference type="Google" id="ProtNLM"/>
    </source>
</evidence>
<dbReference type="InterPro" id="IPR035979">
    <property type="entry name" value="RBD_domain_sf"/>
</dbReference>
<dbReference type="InterPro" id="IPR036390">
    <property type="entry name" value="WH_DNA-bd_sf"/>
</dbReference>
<dbReference type="CDD" id="cd12291">
    <property type="entry name" value="RRM1_La"/>
    <property type="match status" value="1"/>
</dbReference>
<dbReference type="Gene3D" id="3.30.70.330">
    <property type="match status" value="2"/>
</dbReference>
<evidence type="ECO:0000259" key="6">
    <source>
        <dbReference type="PROSITE" id="PS50102"/>
    </source>
</evidence>
<protein>
    <recommendedName>
        <fullName evidence="11">La-related protein 7</fullName>
    </recommendedName>
</protein>
<sequence>MDSGPIHYVSKDTNFIPTNPEEFLSSGSNVEAMITEDTPVPVPVPSPSPLPTPSPGLVSILKIKIRDSFEAYFSDEQIKATLAQVKSSSFEDGWVPIAMLASFKRVKNISNDLHLILTALKESNILEVSQDQLKVRRQVPFTGFIKADKDENTIYANGFSKTTSIEDMKEYFSQFGTVCSTVLIRPVTDPKYKGAAFIEFSSIEETSRVLNVQHIHDGKQINVSLKRIQTKQSKSKKKSKTKSELNRVIYFSGVDPSISHSIIKESFLKFVEVTFVDYRRDETTGHVRLKKPLAQQTVERLQQMGFSIGTEVVQLKALTESEEKIYWSVVKEFEPLPSTSHRTNPRTKPPRGVARNGSHKHDKHRQNAGHPYNRPNKRVDGIRKMMENMHFSPVQS</sequence>
<evidence type="ECO:0000256" key="1">
    <source>
        <dbReference type="ARBA" id="ARBA00004123"/>
    </source>
</evidence>
<dbReference type="PRINTS" id="PR00302">
    <property type="entry name" value="LUPUSLA"/>
</dbReference>
<dbReference type="InterPro" id="IPR036388">
    <property type="entry name" value="WH-like_DNA-bd_sf"/>
</dbReference>
<accession>A0ABR2VTK1</accession>
<comment type="subcellular location">
    <subcellularLocation>
        <location evidence="1">Nucleus</location>
    </subcellularLocation>
</comment>
<dbReference type="InterPro" id="IPR045180">
    <property type="entry name" value="La_dom_prot"/>
</dbReference>
<feature type="domain" description="XRRM" evidence="8">
    <location>
        <begin position="242"/>
        <end position="363"/>
    </location>
</feature>
<evidence type="ECO:0000256" key="4">
    <source>
        <dbReference type="PROSITE-ProRule" id="PRU00332"/>
    </source>
</evidence>
<feature type="domain" description="RRM" evidence="6">
    <location>
        <begin position="152"/>
        <end position="235"/>
    </location>
</feature>
<evidence type="ECO:0000256" key="3">
    <source>
        <dbReference type="ARBA" id="ARBA00023242"/>
    </source>
</evidence>
<dbReference type="InterPro" id="IPR000504">
    <property type="entry name" value="RRM_dom"/>
</dbReference>
<evidence type="ECO:0000256" key="5">
    <source>
        <dbReference type="SAM" id="MobiDB-lite"/>
    </source>
</evidence>
<keyword evidence="3" id="KW-0539">Nucleus</keyword>
<proteinExistence type="predicted"/>
<name>A0ABR2VTK1_9FUNG</name>
<dbReference type="PROSITE" id="PS50961">
    <property type="entry name" value="HTH_LA"/>
    <property type="match status" value="1"/>
</dbReference>
<evidence type="ECO:0000256" key="2">
    <source>
        <dbReference type="ARBA" id="ARBA00022884"/>
    </source>
</evidence>
<feature type="domain" description="HTH La-type RNA-binding" evidence="7">
    <location>
        <begin position="55"/>
        <end position="145"/>
    </location>
</feature>
<organism evidence="9 10">
    <name type="scientific">Basidiobolus ranarum</name>
    <dbReference type="NCBI Taxonomy" id="34480"/>
    <lineage>
        <taxon>Eukaryota</taxon>
        <taxon>Fungi</taxon>
        <taxon>Fungi incertae sedis</taxon>
        <taxon>Zoopagomycota</taxon>
        <taxon>Entomophthoromycotina</taxon>
        <taxon>Basidiobolomycetes</taxon>
        <taxon>Basidiobolales</taxon>
        <taxon>Basidiobolaceae</taxon>
        <taxon>Basidiobolus</taxon>
    </lineage>
</organism>
<dbReference type="InterPro" id="IPR012677">
    <property type="entry name" value="Nucleotide-bd_a/b_plait_sf"/>
</dbReference>
<reference evidence="9 10" key="1">
    <citation type="submission" date="2023-04" db="EMBL/GenBank/DDBJ databases">
        <title>Genome of Basidiobolus ranarum AG-B5.</title>
        <authorList>
            <person name="Stajich J.E."/>
            <person name="Carter-House D."/>
            <person name="Gryganskyi A."/>
        </authorList>
    </citation>
    <scope>NUCLEOTIDE SEQUENCE [LARGE SCALE GENOMIC DNA]</scope>
    <source>
        <strain evidence="9 10">AG-B5</strain>
    </source>
</reference>